<sequence length="73" mass="8211">MAYYQELRMVFKTEGDKQYSLVLSNPRDDLSQVEVESAMDVILAKDVVLTNSGGLTEKVKAYIVDRTITTLLP</sequence>
<name>A0A9E2F7A8_PSYF1</name>
<proteinExistence type="predicted"/>
<evidence type="ECO:0008006" key="3">
    <source>
        <dbReference type="Google" id="ProtNLM"/>
    </source>
</evidence>
<organism evidence="1 2">
    <name type="scientific">Psychracetigena formicireducens</name>
    <dbReference type="NCBI Taxonomy" id="2986056"/>
    <lineage>
        <taxon>Bacteria</taxon>
        <taxon>Bacillati</taxon>
        <taxon>Candidatus Lithacetigenota</taxon>
        <taxon>Candidatus Psychracetigena</taxon>
    </lineage>
</organism>
<dbReference type="InterPro" id="IPR021321">
    <property type="entry name" value="DUF2922"/>
</dbReference>
<dbReference type="EMBL" id="QLTW01000084">
    <property type="protein sequence ID" value="MBT9145378.1"/>
    <property type="molecule type" value="Genomic_DNA"/>
</dbReference>
<comment type="caution">
    <text evidence="1">The sequence shown here is derived from an EMBL/GenBank/DDBJ whole genome shotgun (WGS) entry which is preliminary data.</text>
</comment>
<evidence type="ECO:0000313" key="1">
    <source>
        <dbReference type="EMBL" id="MBT9145378.1"/>
    </source>
</evidence>
<evidence type="ECO:0000313" key="2">
    <source>
        <dbReference type="Proteomes" id="UP000811545"/>
    </source>
</evidence>
<dbReference type="AlphaFoldDB" id="A0A9E2F7A8"/>
<gene>
    <name evidence="1" type="ORF">DDT42_01249</name>
</gene>
<dbReference type="Pfam" id="PF11148">
    <property type="entry name" value="DUF2922"/>
    <property type="match status" value="1"/>
</dbReference>
<protein>
    <recommendedName>
        <fullName evidence="3">DUF2922 domain-containing protein</fullName>
    </recommendedName>
</protein>
<reference evidence="1 2" key="1">
    <citation type="journal article" date="2021" name="bioRxiv">
        <title>Unique metabolic strategies in Hadean analogues reveal hints for primordial physiology.</title>
        <authorList>
            <person name="Nobu M.K."/>
            <person name="Nakai R."/>
            <person name="Tamazawa S."/>
            <person name="Mori H."/>
            <person name="Toyoda A."/>
            <person name="Ijiri A."/>
            <person name="Suzuki S."/>
            <person name="Kurokawa K."/>
            <person name="Kamagata Y."/>
            <person name="Tamaki H."/>
        </authorList>
    </citation>
    <scope>NUCLEOTIDE SEQUENCE [LARGE SCALE GENOMIC DNA]</scope>
    <source>
        <strain evidence="1">BS525</strain>
    </source>
</reference>
<dbReference type="Proteomes" id="UP000811545">
    <property type="component" value="Unassembled WGS sequence"/>
</dbReference>
<accession>A0A9E2F7A8</accession>